<keyword evidence="1" id="KW-0143">Chaperone</keyword>
<dbReference type="RefSeq" id="WP_137815024.1">
    <property type="nucleotide sequence ID" value="NZ_BJFL01000019.1"/>
</dbReference>
<dbReference type="GO" id="GO:0006457">
    <property type="term" value="P:protein folding"/>
    <property type="evidence" value="ECO:0007669"/>
    <property type="project" value="InterPro"/>
</dbReference>
<evidence type="ECO:0000313" key="4">
    <source>
        <dbReference type="Proteomes" id="UP000298860"/>
    </source>
</evidence>
<evidence type="ECO:0000256" key="1">
    <source>
        <dbReference type="ARBA" id="ARBA00023186"/>
    </source>
</evidence>
<dbReference type="PRINTS" id="PR00773">
    <property type="entry name" value="GRPEPROTEIN"/>
</dbReference>
<protein>
    <recommendedName>
        <fullName evidence="5">Nucleotide exchange factor GrpE</fullName>
    </recommendedName>
</protein>
<dbReference type="AlphaFoldDB" id="A0A4D4J8X3"/>
<dbReference type="GO" id="GO:0042803">
    <property type="term" value="F:protein homodimerization activity"/>
    <property type="evidence" value="ECO:0007669"/>
    <property type="project" value="InterPro"/>
</dbReference>
<dbReference type="GO" id="GO:0000774">
    <property type="term" value="F:adenyl-nucleotide exchange factor activity"/>
    <property type="evidence" value="ECO:0007669"/>
    <property type="project" value="InterPro"/>
</dbReference>
<dbReference type="OrthoDB" id="5196790at2"/>
<keyword evidence="4" id="KW-1185">Reference proteome</keyword>
<feature type="region of interest" description="Disordered" evidence="2">
    <location>
        <begin position="1"/>
        <end position="31"/>
    </location>
</feature>
<name>A0A4D4J8X3_9PSEU</name>
<feature type="compositionally biased region" description="Basic residues" evidence="2">
    <location>
        <begin position="1"/>
        <end position="12"/>
    </location>
</feature>
<dbReference type="SUPFAM" id="SSF51064">
    <property type="entry name" value="Head domain of nucleotide exchange factor GrpE"/>
    <property type="match status" value="1"/>
</dbReference>
<comment type="caution">
    <text evidence="3">The sequence shown here is derived from an EMBL/GenBank/DDBJ whole genome shotgun (WGS) entry which is preliminary data.</text>
</comment>
<dbReference type="Gene3D" id="2.30.22.10">
    <property type="entry name" value="Head domain of nucleotide exchange factor GrpE"/>
    <property type="match status" value="1"/>
</dbReference>
<dbReference type="InterPro" id="IPR000740">
    <property type="entry name" value="GrpE"/>
</dbReference>
<proteinExistence type="predicted"/>
<accession>A0A4D4J8X3</accession>
<evidence type="ECO:0000256" key="2">
    <source>
        <dbReference type="SAM" id="MobiDB-lite"/>
    </source>
</evidence>
<evidence type="ECO:0000313" key="3">
    <source>
        <dbReference type="EMBL" id="GDY31984.1"/>
    </source>
</evidence>
<dbReference type="Proteomes" id="UP000298860">
    <property type="component" value="Unassembled WGS sequence"/>
</dbReference>
<reference evidence="4" key="1">
    <citation type="submission" date="2019-04" db="EMBL/GenBank/DDBJ databases">
        <title>Draft genome sequence of Pseudonocardiaceae bacterium SL3-2-4.</title>
        <authorList>
            <person name="Ningsih F."/>
            <person name="Yokota A."/>
            <person name="Sakai Y."/>
            <person name="Nanatani K."/>
            <person name="Yabe S."/>
            <person name="Oetari A."/>
            <person name="Sjamsuridzal W."/>
        </authorList>
    </citation>
    <scope>NUCLEOTIDE SEQUENCE [LARGE SCALE GENOMIC DNA]</scope>
    <source>
        <strain evidence="4">SL3-2-4</strain>
    </source>
</reference>
<sequence>MSSRKARRRRHSDRAAPPETAGPAPSADGDLLGALARTRVETANLVRSLQAHRDQTELLLKEINRQELDTRRLLRGIADILDAFDRLLAHDGTDVDSYRTSVRRTADVLTDVLCNHSGLELLGKPGEVAEPATHNVVEVRDKPGAPQDTVIRVIERGIRYRGDLLRPASVIVASGREQQ</sequence>
<dbReference type="GO" id="GO:0051087">
    <property type="term" value="F:protein-folding chaperone binding"/>
    <property type="evidence" value="ECO:0007669"/>
    <property type="project" value="InterPro"/>
</dbReference>
<dbReference type="EMBL" id="BJFL01000019">
    <property type="protein sequence ID" value="GDY31984.1"/>
    <property type="molecule type" value="Genomic_DNA"/>
</dbReference>
<dbReference type="Pfam" id="PF01025">
    <property type="entry name" value="GrpE"/>
    <property type="match status" value="1"/>
</dbReference>
<evidence type="ECO:0008006" key="5">
    <source>
        <dbReference type="Google" id="ProtNLM"/>
    </source>
</evidence>
<organism evidence="3 4">
    <name type="scientific">Gandjariella thermophila</name>
    <dbReference type="NCBI Taxonomy" id="1931992"/>
    <lineage>
        <taxon>Bacteria</taxon>
        <taxon>Bacillati</taxon>
        <taxon>Actinomycetota</taxon>
        <taxon>Actinomycetes</taxon>
        <taxon>Pseudonocardiales</taxon>
        <taxon>Pseudonocardiaceae</taxon>
        <taxon>Gandjariella</taxon>
    </lineage>
</organism>
<dbReference type="InterPro" id="IPR009012">
    <property type="entry name" value="GrpE_head"/>
</dbReference>
<gene>
    <name evidence="3" type="ORF">GTS_36170</name>
</gene>